<keyword evidence="1" id="KW-0479">Metal-binding</keyword>
<evidence type="ECO:0000256" key="1">
    <source>
        <dbReference type="PROSITE-ProRule" id="PRU00042"/>
    </source>
</evidence>
<name>A0A4Y2CG67_ARAVE</name>
<organism evidence="3 4">
    <name type="scientific">Araneus ventricosus</name>
    <name type="common">Orbweaver spider</name>
    <name type="synonym">Epeira ventricosa</name>
    <dbReference type="NCBI Taxonomy" id="182803"/>
    <lineage>
        <taxon>Eukaryota</taxon>
        <taxon>Metazoa</taxon>
        <taxon>Ecdysozoa</taxon>
        <taxon>Arthropoda</taxon>
        <taxon>Chelicerata</taxon>
        <taxon>Arachnida</taxon>
        <taxon>Araneae</taxon>
        <taxon>Araneomorphae</taxon>
        <taxon>Entelegynae</taxon>
        <taxon>Araneoidea</taxon>
        <taxon>Araneidae</taxon>
        <taxon>Araneus</taxon>
    </lineage>
</organism>
<evidence type="ECO:0000313" key="4">
    <source>
        <dbReference type="Proteomes" id="UP000499080"/>
    </source>
</evidence>
<evidence type="ECO:0000313" key="3">
    <source>
        <dbReference type="EMBL" id="GBM02798.1"/>
    </source>
</evidence>
<dbReference type="GO" id="GO:0008270">
    <property type="term" value="F:zinc ion binding"/>
    <property type="evidence" value="ECO:0007669"/>
    <property type="project" value="UniProtKB-KW"/>
</dbReference>
<keyword evidence="1" id="KW-0862">Zinc</keyword>
<sequence length="273" mass="29948">MFQSQICLICHWWEATCGGSPLARKNTATARMDRTPQMKTNFVPSLPVPAIESKLSSKPLPQHSQSFTSETPFSILMPSLSVPAATSELSSAFSIPLPYHSQCPSILQSVFSMQMFNIEVSNPFGVLESLSELENPVDNLLKVMSTQKNGGGAISKVCQESFPSYYLYKKHTNSSSCSLSLPMSGKVTYPRKCDTCLCTFSTKSSFSNHKHSCIEKSKLSDVINDSCSITNNSPSIKLALSFPVYACKICFKTFSSKFSLNCHEKCSSPAEPL</sequence>
<dbReference type="InterPro" id="IPR013087">
    <property type="entry name" value="Znf_C2H2_type"/>
</dbReference>
<dbReference type="Proteomes" id="UP000499080">
    <property type="component" value="Unassembled WGS sequence"/>
</dbReference>
<dbReference type="EMBL" id="BGPR01000184">
    <property type="protein sequence ID" value="GBM02798.1"/>
    <property type="molecule type" value="Genomic_DNA"/>
</dbReference>
<accession>A0A4Y2CG67</accession>
<comment type="caution">
    <text evidence="3">The sequence shown here is derived from an EMBL/GenBank/DDBJ whole genome shotgun (WGS) entry which is preliminary data.</text>
</comment>
<gene>
    <name evidence="3" type="ORF">AVEN_51986_1</name>
</gene>
<evidence type="ECO:0000259" key="2">
    <source>
        <dbReference type="PROSITE" id="PS50157"/>
    </source>
</evidence>
<feature type="domain" description="C2H2-type" evidence="2">
    <location>
        <begin position="245"/>
        <end position="272"/>
    </location>
</feature>
<reference evidence="3 4" key="1">
    <citation type="journal article" date="2019" name="Sci. Rep.">
        <title>Orb-weaving spider Araneus ventricosus genome elucidates the spidroin gene catalogue.</title>
        <authorList>
            <person name="Kono N."/>
            <person name="Nakamura H."/>
            <person name="Ohtoshi R."/>
            <person name="Moran D.A.P."/>
            <person name="Shinohara A."/>
            <person name="Yoshida Y."/>
            <person name="Fujiwara M."/>
            <person name="Mori M."/>
            <person name="Tomita M."/>
            <person name="Arakawa K."/>
        </authorList>
    </citation>
    <scope>NUCLEOTIDE SEQUENCE [LARGE SCALE GENOMIC DNA]</scope>
</reference>
<dbReference type="PROSITE" id="PS50157">
    <property type="entry name" value="ZINC_FINGER_C2H2_2"/>
    <property type="match status" value="1"/>
</dbReference>
<dbReference type="AlphaFoldDB" id="A0A4Y2CG67"/>
<keyword evidence="4" id="KW-1185">Reference proteome</keyword>
<protein>
    <recommendedName>
        <fullName evidence="2">C2H2-type domain-containing protein</fullName>
    </recommendedName>
</protein>
<proteinExistence type="predicted"/>
<keyword evidence="1" id="KW-0863">Zinc-finger</keyword>